<organism evidence="1 2">
    <name type="scientific">Elysia crispata</name>
    <name type="common">lettuce slug</name>
    <dbReference type="NCBI Taxonomy" id="231223"/>
    <lineage>
        <taxon>Eukaryota</taxon>
        <taxon>Metazoa</taxon>
        <taxon>Spiralia</taxon>
        <taxon>Lophotrochozoa</taxon>
        <taxon>Mollusca</taxon>
        <taxon>Gastropoda</taxon>
        <taxon>Heterobranchia</taxon>
        <taxon>Euthyneura</taxon>
        <taxon>Panpulmonata</taxon>
        <taxon>Sacoglossa</taxon>
        <taxon>Placobranchoidea</taxon>
        <taxon>Plakobranchidae</taxon>
        <taxon>Elysia</taxon>
    </lineage>
</organism>
<reference evidence="1" key="1">
    <citation type="journal article" date="2023" name="G3 (Bethesda)">
        <title>A reference genome for the long-term kleptoplast-retaining sea slug Elysia crispata morphotype clarki.</title>
        <authorList>
            <person name="Eastman K.E."/>
            <person name="Pendleton A.L."/>
            <person name="Shaikh M.A."/>
            <person name="Suttiyut T."/>
            <person name="Ogas R."/>
            <person name="Tomko P."/>
            <person name="Gavelis G."/>
            <person name="Widhalm J.R."/>
            <person name="Wisecaver J.H."/>
        </authorList>
    </citation>
    <scope>NUCLEOTIDE SEQUENCE</scope>
    <source>
        <strain evidence="1">ECLA1</strain>
    </source>
</reference>
<proteinExistence type="predicted"/>
<sequence length="117" mass="13457">MKGRGCGKPVEAFLRLKGRVGRHREKVGHIFREVIGREWCVCAQPRQGQCEMTRQNHLSSKSAARVRFCPHKTEPRPVGLVATEQTLTSRLDKPQSQTQITLWSSLHSFQKPYQFEL</sequence>
<dbReference type="Proteomes" id="UP001283361">
    <property type="component" value="Unassembled WGS sequence"/>
</dbReference>
<evidence type="ECO:0000313" key="1">
    <source>
        <dbReference type="EMBL" id="KAK3699242.1"/>
    </source>
</evidence>
<dbReference type="AlphaFoldDB" id="A0AAE0XNG7"/>
<protein>
    <submittedName>
        <fullName evidence="1">Uncharacterized protein</fullName>
    </submittedName>
</protein>
<gene>
    <name evidence="1" type="ORF">RRG08_014344</name>
</gene>
<keyword evidence="2" id="KW-1185">Reference proteome</keyword>
<evidence type="ECO:0000313" key="2">
    <source>
        <dbReference type="Proteomes" id="UP001283361"/>
    </source>
</evidence>
<accession>A0AAE0XNG7</accession>
<name>A0AAE0XNG7_9GAST</name>
<dbReference type="EMBL" id="JAWDGP010007948">
    <property type="protein sequence ID" value="KAK3699242.1"/>
    <property type="molecule type" value="Genomic_DNA"/>
</dbReference>
<comment type="caution">
    <text evidence="1">The sequence shown here is derived from an EMBL/GenBank/DDBJ whole genome shotgun (WGS) entry which is preliminary data.</text>
</comment>